<dbReference type="PRINTS" id="PR00080">
    <property type="entry name" value="SDRFAMILY"/>
</dbReference>
<evidence type="ECO:0000313" key="6">
    <source>
        <dbReference type="EMBL" id="WFD00309.1"/>
    </source>
</evidence>
<dbReference type="SUPFAM" id="SSF51735">
    <property type="entry name" value="NAD(P)-binding Rossmann-fold domains"/>
    <property type="match status" value="1"/>
</dbReference>
<keyword evidence="2" id="KW-0521">NADP</keyword>
<dbReference type="Proteomes" id="UP001219567">
    <property type="component" value="Chromosome 4"/>
</dbReference>
<evidence type="ECO:0000256" key="3">
    <source>
        <dbReference type="ARBA" id="ARBA00023002"/>
    </source>
</evidence>
<dbReference type="GO" id="GO:0050664">
    <property type="term" value="F:oxidoreductase activity, acting on NAD(P)H, oxygen as acceptor"/>
    <property type="evidence" value="ECO:0007669"/>
    <property type="project" value="TreeGrafter"/>
</dbReference>
<protein>
    <submittedName>
        <fullName evidence="6">Uncharacterized protein</fullName>
    </submittedName>
</protein>
<keyword evidence="3" id="KW-0560">Oxidoreductase</keyword>
<proteinExistence type="inferred from homology"/>
<name>A0AAJ5YT93_9BASI</name>
<dbReference type="PRINTS" id="PR00081">
    <property type="entry name" value="GDHRDH"/>
</dbReference>
<keyword evidence="7" id="KW-1185">Reference proteome</keyword>
<evidence type="ECO:0000256" key="1">
    <source>
        <dbReference type="ARBA" id="ARBA00006484"/>
    </source>
</evidence>
<sequence length="257" mass="27756">MSNKPSVLVTGGGKGLGLAVIQRLLEGTAKSPAANVSTLTFDVSDDFKKLQTKYNGSLFYKQGDVTKYEDSKKIVDETLDRWKRLDAIVINAGLTELKPLKELEFDTIMKTLGVNTAASVNTIRAALPSLRENNGRVVFVSSSSSYLCHATWASYSSSKAALNAIAKTLANEEERVSAFAVGPGHVDTSMQGQIRNTDQNMEKLYQEGKLLPPEKPAAVLASLAVRGSRSAPKKDGEALANGDFVAWDDPSLSDYHE</sequence>
<dbReference type="PROSITE" id="PS00061">
    <property type="entry name" value="ADH_SHORT"/>
    <property type="match status" value="1"/>
</dbReference>
<evidence type="ECO:0000313" key="7">
    <source>
        <dbReference type="Proteomes" id="UP001219567"/>
    </source>
</evidence>
<dbReference type="InterPro" id="IPR002347">
    <property type="entry name" value="SDR_fam"/>
</dbReference>
<organism evidence="6 7">
    <name type="scientific">Malassezia yamatoensis</name>
    <dbReference type="NCBI Taxonomy" id="253288"/>
    <lineage>
        <taxon>Eukaryota</taxon>
        <taxon>Fungi</taxon>
        <taxon>Dikarya</taxon>
        <taxon>Basidiomycota</taxon>
        <taxon>Ustilaginomycotina</taxon>
        <taxon>Malasseziomycetes</taxon>
        <taxon>Malasseziales</taxon>
        <taxon>Malasseziaceae</taxon>
        <taxon>Malassezia</taxon>
    </lineage>
</organism>
<dbReference type="AlphaFoldDB" id="A0AAJ5YT93"/>
<dbReference type="Gene3D" id="3.40.50.720">
    <property type="entry name" value="NAD(P)-binding Rossmann-like Domain"/>
    <property type="match status" value="1"/>
</dbReference>
<dbReference type="PANTHER" id="PTHR43008:SF8">
    <property type="entry name" value="BENZIL REDUCTASE ((S)-BENZOIN FORMING) IRC24"/>
    <property type="match status" value="1"/>
</dbReference>
<dbReference type="InterPro" id="IPR036291">
    <property type="entry name" value="NAD(P)-bd_dom_sf"/>
</dbReference>
<gene>
    <name evidence="6" type="ORF">MYAM1_003057</name>
</gene>
<evidence type="ECO:0000256" key="5">
    <source>
        <dbReference type="SAM" id="MobiDB-lite"/>
    </source>
</evidence>
<reference evidence="6 7" key="1">
    <citation type="submission" date="2023-03" db="EMBL/GenBank/DDBJ databases">
        <title>Mating type loci evolution in Malassezia.</title>
        <authorList>
            <person name="Coelho M.A."/>
        </authorList>
    </citation>
    <scope>NUCLEOTIDE SEQUENCE [LARGE SCALE GENOMIC DNA]</scope>
    <source>
        <strain evidence="6 7">CBS 9725</strain>
    </source>
</reference>
<feature type="region of interest" description="Disordered" evidence="5">
    <location>
        <begin position="226"/>
        <end position="257"/>
    </location>
</feature>
<dbReference type="EMBL" id="CP119946">
    <property type="protein sequence ID" value="WFD00309.1"/>
    <property type="molecule type" value="Genomic_DNA"/>
</dbReference>
<accession>A0AAJ5YT93</accession>
<dbReference type="Pfam" id="PF00106">
    <property type="entry name" value="adh_short"/>
    <property type="match status" value="1"/>
</dbReference>
<dbReference type="PANTHER" id="PTHR43008">
    <property type="entry name" value="BENZIL REDUCTASE"/>
    <property type="match status" value="1"/>
</dbReference>
<dbReference type="InterPro" id="IPR020904">
    <property type="entry name" value="Sc_DH/Rdtase_CS"/>
</dbReference>
<comment type="similarity">
    <text evidence="1 4">Belongs to the short-chain dehydrogenases/reductases (SDR) family.</text>
</comment>
<evidence type="ECO:0000256" key="4">
    <source>
        <dbReference type="RuleBase" id="RU000363"/>
    </source>
</evidence>
<evidence type="ECO:0000256" key="2">
    <source>
        <dbReference type="ARBA" id="ARBA00022857"/>
    </source>
</evidence>
<dbReference type="GO" id="GO:0016616">
    <property type="term" value="F:oxidoreductase activity, acting on the CH-OH group of donors, NAD or NADP as acceptor"/>
    <property type="evidence" value="ECO:0007669"/>
    <property type="project" value="UniProtKB-ARBA"/>
</dbReference>